<evidence type="ECO:0000313" key="2">
    <source>
        <dbReference type="Proteomes" id="UP000588158"/>
    </source>
</evidence>
<keyword evidence="2" id="KW-1185">Reference proteome</keyword>
<dbReference type="RefSeq" id="WP_246375191.1">
    <property type="nucleotide sequence ID" value="NZ_JACHLZ010000001.1"/>
</dbReference>
<dbReference type="AlphaFoldDB" id="A0A841AFC2"/>
<proteinExistence type="predicted"/>
<comment type="caution">
    <text evidence="1">The sequence shown here is derived from an EMBL/GenBank/DDBJ whole genome shotgun (WGS) entry which is preliminary data.</text>
</comment>
<accession>A0A841AFC2</accession>
<reference evidence="1 2" key="1">
    <citation type="submission" date="2020-08" db="EMBL/GenBank/DDBJ databases">
        <title>Sequencing the genomes of 1000 actinobacteria strains.</title>
        <authorList>
            <person name="Klenk H.-P."/>
        </authorList>
    </citation>
    <scope>NUCLEOTIDE SEQUENCE [LARGE SCALE GENOMIC DNA]</scope>
    <source>
        <strain evidence="1 2">DSM 28796</strain>
    </source>
</reference>
<gene>
    <name evidence="1" type="ORF">HNR70_001775</name>
</gene>
<dbReference type="EMBL" id="JACHLZ010000001">
    <property type="protein sequence ID" value="MBB5831962.1"/>
    <property type="molecule type" value="Genomic_DNA"/>
</dbReference>
<evidence type="ECO:0000313" key="1">
    <source>
        <dbReference type="EMBL" id="MBB5831962.1"/>
    </source>
</evidence>
<organism evidence="1 2">
    <name type="scientific">Brachybacterium aquaticum</name>
    <dbReference type="NCBI Taxonomy" id="1432564"/>
    <lineage>
        <taxon>Bacteria</taxon>
        <taxon>Bacillati</taxon>
        <taxon>Actinomycetota</taxon>
        <taxon>Actinomycetes</taxon>
        <taxon>Micrococcales</taxon>
        <taxon>Dermabacteraceae</taxon>
        <taxon>Brachybacterium</taxon>
    </lineage>
</organism>
<protein>
    <submittedName>
        <fullName evidence="1">Uncharacterized protein</fullName>
    </submittedName>
</protein>
<name>A0A841AFC2_9MICO</name>
<sequence>MCTLEAVGSTASPEEVRAELERQFPRALESGRITASLDSAAGVAPQVPNGAGATALVIDPGGDRTLGWALANWAVARAAEDGVVQVSYQGRVWDRALRGDEADLWGTVEAGDPERVVVLVSGR</sequence>
<dbReference type="Proteomes" id="UP000588158">
    <property type="component" value="Unassembled WGS sequence"/>
</dbReference>